<keyword evidence="2" id="KW-1185">Reference proteome</keyword>
<evidence type="ECO:0000313" key="2">
    <source>
        <dbReference type="Proteomes" id="UP001162992"/>
    </source>
</evidence>
<sequence length="431" mass="45986">MGSESQTSQLGGAQRAGMPPLPRQSSIYSLTLDQFQNTMVEPGKSFGSMNMDEFLKNIWTAEENQAMAAALGGGIHDVAAPGGISGLARQPSWQLQGSLGSLTLPRTLSKKTVDEVWKDIDKEPGGSLNAGGKSDSAVKQPRQLTYGEMTLEDFLLKAGVVREELEPTSQSFIPYIGGVGNQGGIATTLPQSPVNVLTNEKVVDTTTMQLDAYKTVGPIPGEWLNHSYQNPTIAAMAKQQNRQADASSYLNTSKRIANGATSAAAGIGAMNVGSSLAALGGMGLVGGIGLASGLTEGLGPGRFGLGASPGSDGMGPSDFGFSPAGSYGMNGGFRGRKRGAEGPVEKVVERRQRRMIKNRESAARSRARKQAYTVELESEVTQLKEENMRLRKQQEEDAERRNKQMLDMMASLAQEKRSKTKVLRRTQSGPW</sequence>
<organism evidence="1 2">
    <name type="scientific">Diphasiastrum complanatum</name>
    <name type="common">Issler's clubmoss</name>
    <name type="synonym">Lycopodium complanatum</name>
    <dbReference type="NCBI Taxonomy" id="34168"/>
    <lineage>
        <taxon>Eukaryota</taxon>
        <taxon>Viridiplantae</taxon>
        <taxon>Streptophyta</taxon>
        <taxon>Embryophyta</taxon>
        <taxon>Tracheophyta</taxon>
        <taxon>Lycopodiopsida</taxon>
        <taxon>Lycopodiales</taxon>
        <taxon>Lycopodiaceae</taxon>
        <taxon>Lycopodioideae</taxon>
        <taxon>Diphasiastrum</taxon>
    </lineage>
</organism>
<protein>
    <submittedName>
        <fullName evidence="1">Uncharacterized protein</fullName>
    </submittedName>
</protein>
<evidence type="ECO:0000313" key="1">
    <source>
        <dbReference type="EMBL" id="KAJ7568061.1"/>
    </source>
</evidence>
<reference evidence="2" key="1">
    <citation type="journal article" date="2024" name="Proc. Natl. Acad. Sci. U.S.A.">
        <title>Extraordinary preservation of gene collinearity over three hundred million years revealed in homosporous lycophytes.</title>
        <authorList>
            <person name="Li C."/>
            <person name="Wickell D."/>
            <person name="Kuo L.Y."/>
            <person name="Chen X."/>
            <person name="Nie B."/>
            <person name="Liao X."/>
            <person name="Peng D."/>
            <person name="Ji J."/>
            <person name="Jenkins J."/>
            <person name="Williams M."/>
            <person name="Shu S."/>
            <person name="Plott C."/>
            <person name="Barry K."/>
            <person name="Rajasekar S."/>
            <person name="Grimwood J."/>
            <person name="Han X."/>
            <person name="Sun S."/>
            <person name="Hou Z."/>
            <person name="He W."/>
            <person name="Dai G."/>
            <person name="Sun C."/>
            <person name="Schmutz J."/>
            <person name="Leebens-Mack J.H."/>
            <person name="Li F.W."/>
            <person name="Wang L."/>
        </authorList>
    </citation>
    <scope>NUCLEOTIDE SEQUENCE [LARGE SCALE GENOMIC DNA]</scope>
    <source>
        <strain evidence="2">cv. PW_Plant_1</strain>
    </source>
</reference>
<dbReference type="EMBL" id="CM055092">
    <property type="protein sequence ID" value="KAJ7568061.1"/>
    <property type="molecule type" value="Genomic_DNA"/>
</dbReference>
<accession>A0ACC2ENJ9</accession>
<name>A0ACC2ENJ9_DIPCM</name>
<dbReference type="Proteomes" id="UP001162992">
    <property type="component" value="Chromosome 1"/>
</dbReference>
<proteinExistence type="predicted"/>
<gene>
    <name evidence="1" type="ORF">O6H91_01G017300</name>
</gene>
<comment type="caution">
    <text evidence="1">The sequence shown here is derived from an EMBL/GenBank/DDBJ whole genome shotgun (WGS) entry which is preliminary data.</text>
</comment>